<evidence type="ECO:0000256" key="1">
    <source>
        <dbReference type="SAM" id="MobiDB-lite"/>
    </source>
</evidence>
<sequence length="75" mass="7961">MALPTSASLTPTRPLLPLTMSPAAPRSRSSPRLPACGWWAAAQCGVSLSVLLRSWLSASLPVWTSLPSPKMTTML</sequence>
<dbReference type="KEGG" id="vg:5470574"/>
<feature type="region of interest" description="Disordered" evidence="1">
    <location>
        <begin position="1"/>
        <end position="31"/>
    </location>
</feature>
<evidence type="ECO:0000313" key="3">
    <source>
        <dbReference type="Proteomes" id="UP000202420"/>
    </source>
</evidence>
<dbReference type="GeneID" id="5470574"/>
<reference evidence="2 3" key="1">
    <citation type="submission" date="2006-09" db="EMBL/GenBank/DDBJ databases">
        <title>Sequence and annotation of the 288-kb ATCV-1 virus that infects an endosymbiotic Chlorella strain of the heliozoon Acanthocystis turfacea.</title>
        <authorList>
            <person name="Fitzgerald L.A."/>
            <person name="Graves M.V."/>
            <person name="Li X."/>
            <person name="Pfitzner A.J.P."/>
            <person name="Hartigan J."/>
            <person name="Van Etten J.L."/>
        </authorList>
    </citation>
    <scope>NUCLEOTIDE SEQUENCE [LARGE SCALE GENOMIC DNA]</scope>
    <source>
        <strain evidence="2 3">ATCV-1</strain>
    </source>
</reference>
<dbReference type="Proteomes" id="UP000202420">
    <property type="component" value="Segment"/>
</dbReference>
<name>A7K8I4_9PHYC</name>
<gene>
    <name evidence="2" type="primary">z224L</name>
    <name evidence="2" type="ORF">ATCV1_z224L</name>
</gene>
<dbReference type="RefSeq" id="YP_001426705.1">
    <property type="nucleotide sequence ID" value="NC_008724.1"/>
</dbReference>
<proteinExistence type="predicted"/>
<keyword evidence="3" id="KW-1185">Reference proteome</keyword>
<dbReference type="EMBL" id="EF101928">
    <property type="protein sequence ID" value="ABT16358.1"/>
    <property type="molecule type" value="Genomic_DNA"/>
</dbReference>
<evidence type="ECO:0000313" key="2">
    <source>
        <dbReference type="EMBL" id="ABT16358.1"/>
    </source>
</evidence>
<protein>
    <submittedName>
        <fullName evidence="2">Uncharacterized protein z224L</fullName>
    </submittedName>
</protein>
<organism evidence="2 3">
    <name type="scientific">Chlorovirus heliozoae</name>
    <dbReference type="NCBI Taxonomy" id="322019"/>
    <lineage>
        <taxon>Viruses</taxon>
        <taxon>Varidnaviria</taxon>
        <taxon>Bamfordvirae</taxon>
        <taxon>Nucleocytoviricota</taxon>
        <taxon>Megaviricetes</taxon>
        <taxon>Algavirales</taxon>
        <taxon>Phycodnaviridae</taxon>
        <taxon>Chlorovirus</taxon>
    </lineage>
</organism>
<accession>A7K8I4</accession>